<sequence length="299" mass="34120">MELPPGPALEPLLDWDALSTLVNTFDGHTVLAVRDGEVQQHTPPMDSTATSNTVMQVPIQAEIAPWCVSGTMDGIYEDSRNDPNETSQSPPLESQDTGESNRLNFKKPVDDFEQDSQLAIMPTETVTYIPQRLYQPRGKTEREKYVHAANLSLPIVFYAEKPSELGIALEEILQKKSRRLSDRDDLVFEDGGQSISLRIEWPGYPSWNRQLSTRDYRKTRGPITKAKLAKNLATCIRRFTHEMATHRTMEVNSNPMWRISPHHIKFEDLILVSLNHVSQGSWQPQLRLRQQMRGRSSRT</sequence>
<dbReference type="GeneID" id="64631136"/>
<keyword evidence="3" id="KW-1185">Reference proteome</keyword>
<dbReference type="AlphaFoldDB" id="A0A9P7DVY2"/>
<feature type="region of interest" description="Disordered" evidence="1">
    <location>
        <begin position="74"/>
        <end position="105"/>
    </location>
</feature>
<proteinExistence type="predicted"/>
<evidence type="ECO:0000313" key="2">
    <source>
        <dbReference type="EMBL" id="KAG1804518.1"/>
    </source>
</evidence>
<dbReference type="RefSeq" id="XP_041186998.1">
    <property type="nucleotide sequence ID" value="XM_041337120.1"/>
</dbReference>
<dbReference type="Proteomes" id="UP000807769">
    <property type="component" value="Unassembled WGS sequence"/>
</dbReference>
<name>A0A9P7DVY2_9AGAM</name>
<gene>
    <name evidence="2" type="ORF">BJ212DRAFT_1393525</name>
</gene>
<dbReference type="EMBL" id="JABBWG010000057">
    <property type="protein sequence ID" value="KAG1804518.1"/>
    <property type="molecule type" value="Genomic_DNA"/>
</dbReference>
<accession>A0A9P7DVY2</accession>
<protein>
    <submittedName>
        <fullName evidence="2">Uncharacterized protein</fullName>
    </submittedName>
</protein>
<evidence type="ECO:0000256" key="1">
    <source>
        <dbReference type="SAM" id="MobiDB-lite"/>
    </source>
</evidence>
<evidence type="ECO:0000313" key="3">
    <source>
        <dbReference type="Proteomes" id="UP000807769"/>
    </source>
</evidence>
<dbReference type="OrthoDB" id="3269405at2759"/>
<organism evidence="2 3">
    <name type="scientific">Suillus subaureus</name>
    <dbReference type="NCBI Taxonomy" id="48587"/>
    <lineage>
        <taxon>Eukaryota</taxon>
        <taxon>Fungi</taxon>
        <taxon>Dikarya</taxon>
        <taxon>Basidiomycota</taxon>
        <taxon>Agaricomycotina</taxon>
        <taxon>Agaricomycetes</taxon>
        <taxon>Agaricomycetidae</taxon>
        <taxon>Boletales</taxon>
        <taxon>Suillineae</taxon>
        <taxon>Suillaceae</taxon>
        <taxon>Suillus</taxon>
    </lineage>
</organism>
<comment type="caution">
    <text evidence="2">The sequence shown here is derived from an EMBL/GenBank/DDBJ whole genome shotgun (WGS) entry which is preliminary data.</text>
</comment>
<reference evidence="2" key="1">
    <citation type="journal article" date="2020" name="New Phytol.">
        <title>Comparative genomics reveals dynamic genome evolution in host specialist ectomycorrhizal fungi.</title>
        <authorList>
            <person name="Lofgren L.A."/>
            <person name="Nguyen N.H."/>
            <person name="Vilgalys R."/>
            <person name="Ruytinx J."/>
            <person name="Liao H.L."/>
            <person name="Branco S."/>
            <person name="Kuo A."/>
            <person name="LaButti K."/>
            <person name="Lipzen A."/>
            <person name="Andreopoulos W."/>
            <person name="Pangilinan J."/>
            <person name="Riley R."/>
            <person name="Hundley H."/>
            <person name="Na H."/>
            <person name="Barry K."/>
            <person name="Grigoriev I.V."/>
            <person name="Stajich J.E."/>
            <person name="Kennedy P.G."/>
        </authorList>
    </citation>
    <scope>NUCLEOTIDE SEQUENCE</scope>
    <source>
        <strain evidence="2">MN1</strain>
    </source>
</reference>
<feature type="compositionally biased region" description="Polar residues" evidence="1">
    <location>
        <begin position="84"/>
        <end position="103"/>
    </location>
</feature>